<dbReference type="Pfam" id="PF02784">
    <property type="entry name" value="Orn_Arg_deC_N"/>
    <property type="match status" value="1"/>
</dbReference>
<name>A0ABW5RE83_9BACL</name>
<evidence type="ECO:0000313" key="7">
    <source>
        <dbReference type="Proteomes" id="UP001597497"/>
    </source>
</evidence>
<dbReference type="PRINTS" id="PR01179">
    <property type="entry name" value="ODADCRBXLASE"/>
</dbReference>
<comment type="cofactor">
    <cofactor evidence="1">
        <name>pyridoxal 5'-phosphate</name>
        <dbReference type="ChEBI" id="CHEBI:597326"/>
    </cofactor>
</comment>
<dbReference type="PANTHER" id="PTHR43727:SF2">
    <property type="entry name" value="GROUP IV DECARBOXYLASE"/>
    <property type="match status" value="1"/>
</dbReference>
<dbReference type="Pfam" id="PF00278">
    <property type="entry name" value="Orn_DAP_Arg_deC"/>
    <property type="match status" value="1"/>
</dbReference>
<dbReference type="InterPro" id="IPR022643">
    <property type="entry name" value="De-COase2_C"/>
</dbReference>
<dbReference type="InterPro" id="IPR009006">
    <property type="entry name" value="Ala_racemase/Decarboxylase_C"/>
</dbReference>
<keyword evidence="2" id="KW-0663">Pyridoxal phosphate</keyword>
<comment type="similarity">
    <text evidence="3">Belongs to the Orn/Lys/Arg decarboxylase class-II family.</text>
</comment>
<dbReference type="SUPFAM" id="SSF50621">
    <property type="entry name" value="Alanine racemase C-terminal domain-like"/>
    <property type="match status" value="1"/>
</dbReference>
<dbReference type="InterPro" id="IPR000183">
    <property type="entry name" value="Orn/DAP/Arg_de-COase"/>
</dbReference>
<dbReference type="Proteomes" id="UP001597497">
    <property type="component" value="Unassembled WGS sequence"/>
</dbReference>
<evidence type="ECO:0000256" key="2">
    <source>
        <dbReference type="ARBA" id="ARBA00022898"/>
    </source>
</evidence>
<proteinExistence type="inferred from homology"/>
<accession>A0ABW5RE83</accession>
<evidence type="ECO:0000256" key="1">
    <source>
        <dbReference type="ARBA" id="ARBA00001933"/>
    </source>
</evidence>
<evidence type="ECO:0000256" key="3">
    <source>
        <dbReference type="RuleBase" id="RU003737"/>
    </source>
</evidence>
<dbReference type="PANTHER" id="PTHR43727">
    <property type="entry name" value="DIAMINOPIMELATE DECARBOXYLASE"/>
    <property type="match status" value="1"/>
</dbReference>
<sequence>MLPLDPYQDHTMLEGLAEQYGTPFYLYDAHVIQKQIYALQSNLHPAIQLCYSLKANPNPTIVQLMLQQGLHAEICSEHELAAAISAGAQPHQMMVLGPGKSRQELQRLLSIGVKYVIAESLQELQIIAELARERACPAQVGIRVNPKSVVQGARLKMGGTARQFGIDEEQLPQVISWMEECDVLSLSGIHGYFGTRILSEETLAANFSYMLNLAEQFMDTYSLPLQYVGLGGGFGIPYYENEKPLHLPRLGQLTKEAFQAFHKRHPHIELLVESGRFLSGPAGIYVARVRYVKESQGVHFAILDGGTHQHAAAGGSGSLLKRNFPIEAIIQEEREKKAYTLTGPLCTPDDVIGRQVMLPELHPGDLIAVYQSGAYGLTFSPVLFLSQSLPRELLREQEQIHLIRDRHEFLVPKARRTNLS</sequence>
<dbReference type="RefSeq" id="WP_379930884.1">
    <property type="nucleotide sequence ID" value="NZ_JBHUMM010000043.1"/>
</dbReference>
<comment type="caution">
    <text evidence="6">The sequence shown here is derived from an EMBL/GenBank/DDBJ whole genome shotgun (WGS) entry which is preliminary data.</text>
</comment>
<gene>
    <name evidence="6" type="ORF">ACFSUC_17220</name>
</gene>
<dbReference type="InterPro" id="IPR022644">
    <property type="entry name" value="De-COase2_N"/>
</dbReference>
<dbReference type="SUPFAM" id="SSF51419">
    <property type="entry name" value="PLP-binding barrel"/>
    <property type="match status" value="1"/>
</dbReference>
<evidence type="ECO:0000259" key="5">
    <source>
        <dbReference type="Pfam" id="PF02784"/>
    </source>
</evidence>
<dbReference type="EMBL" id="JBHUMM010000043">
    <property type="protein sequence ID" value="MFD2673318.1"/>
    <property type="molecule type" value="Genomic_DNA"/>
</dbReference>
<reference evidence="7" key="1">
    <citation type="journal article" date="2019" name="Int. J. Syst. Evol. Microbiol.">
        <title>The Global Catalogue of Microorganisms (GCM) 10K type strain sequencing project: providing services to taxonomists for standard genome sequencing and annotation.</title>
        <authorList>
            <consortium name="The Broad Institute Genomics Platform"/>
            <consortium name="The Broad Institute Genome Sequencing Center for Infectious Disease"/>
            <person name="Wu L."/>
            <person name="Ma J."/>
        </authorList>
    </citation>
    <scope>NUCLEOTIDE SEQUENCE [LARGE SCALE GENOMIC DNA]</scope>
    <source>
        <strain evidence="7">KCTC 33676</strain>
    </source>
</reference>
<feature type="domain" description="Orn/DAP/Arg decarboxylase 2 C-terminal" evidence="4">
    <location>
        <begin position="24"/>
        <end position="373"/>
    </location>
</feature>
<keyword evidence="7" id="KW-1185">Reference proteome</keyword>
<evidence type="ECO:0000313" key="6">
    <source>
        <dbReference type="EMBL" id="MFD2673318.1"/>
    </source>
</evidence>
<organism evidence="6 7">
    <name type="scientific">Marinicrinis sediminis</name>
    <dbReference type="NCBI Taxonomy" id="1652465"/>
    <lineage>
        <taxon>Bacteria</taxon>
        <taxon>Bacillati</taxon>
        <taxon>Bacillota</taxon>
        <taxon>Bacilli</taxon>
        <taxon>Bacillales</taxon>
        <taxon>Paenibacillaceae</taxon>
    </lineage>
</organism>
<feature type="domain" description="Orn/DAP/Arg decarboxylase 2 N-terminal" evidence="5">
    <location>
        <begin position="32"/>
        <end position="279"/>
    </location>
</feature>
<dbReference type="Gene3D" id="2.40.37.10">
    <property type="entry name" value="Lyase, Ornithine Decarboxylase, Chain A, domain 1"/>
    <property type="match status" value="1"/>
</dbReference>
<evidence type="ECO:0000259" key="4">
    <source>
        <dbReference type="Pfam" id="PF00278"/>
    </source>
</evidence>
<dbReference type="Gene3D" id="3.20.20.10">
    <property type="entry name" value="Alanine racemase"/>
    <property type="match status" value="1"/>
</dbReference>
<protein>
    <submittedName>
        <fullName evidence="6">Diaminopimelate decarboxylase</fullName>
    </submittedName>
</protein>
<dbReference type="InterPro" id="IPR029066">
    <property type="entry name" value="PLP-binding_barrel"/>
</dbReference>